<name>A0A2V0PD89_9CHLO</name>
<dbReference type="EMBL" id="BDRX01000108">
    <property type="protein sequence ID" value="GBF97806.1"/>
    <property type="molecule type" value="Genomic_DNA"/>
</dbReference>
<keyword evidence="9" id="KW-1185">Reference proteome</keyword>
<keyword evidence="4" id="KW-0119">Carbohydrate metabolism</keyword>
<evidence type="ECO:0000313" key="9">
    <source>
        <dbReference type="Proteomes" id="UP000247498"/>
    </source>
</evidence>
<dbReference type="InterPro" id="IPR019378">
    <property type="entry name" value="GDP-Fuc_O-FucTrfase"/>
</dbReference>
<dbReference type="Gene3D" id="3.40.50.11350">
    <property type="match status" value="1"/>
</dbReference>
<feature type="transmembrane region" description="Helical" evidence="7">
    <location>
        <begin position="39"/>
        <end position="59"/>
    </location>
</feature>
<keyword evidence="7" id="KW-0472">Membrane</keyword>
<dbReference type="AlphaFoldDB" id="A0A2V0PD89"/>
<evidence type="ECO:0000256" key="4">
    <source>
        <dbReference type="ARBA" id="ARBA00023277"/>
    </source>
</evidence>
<evidence type="ECO:0000256" key="5">
    <source>
        <dbReference type="ARBA" id="ARBA00030350"/>
    </source>
</evidence>
<dbReference type="OrthoDB" id="509977at2759"/>
<dbReference type="InParanoid" id="A0A2V0PD89"/>
<protein>
    <recommendedName>
        <fullName evidence="5">O-fucosyltransferase family protein</fullName>
    </recommendedName>
</protein>
<evidence type="ECO:0000256" key="3">
    <source>
        <dbReference type="ARBA" id="ARBA00023253"/>
    </source>
</evidence>
<sequence length="415" mass="44553">MGERGGHYASAFHPPQSLAGGPGSKPPGRRRRAGAGARGAPPAAALLLAALLAAAWLLWRWGGGGTGRAGAGAAPQMACEDRPARGAVYLNYEVIFGLCNQMISHLNAVTLALAAGLDGVILPPAWSRPHFNHSVDEDVWNKNTPIATLLDIAEMRRRLAPAGIDVLESTEDDALVMRHTCEQAAQSFSPLESIPNAVWRVRSLVDSIRMRRPANQRCIHFQRYMLFWAHDLTSGANLPYLAAQSLAFNSTVEALAEEVAAAIGGAFNGAHMRIELDMGLKAEKAMPQYITHMRRLGFNASAPLYAASGLLTYNDTGAFRRMEEALKSAGVCSRVLSKEFLVGPERLAGLHSEQLALVDLLVLTRSARFVGHKASTFSYFARDLRALRGGGDLTTAGLLEGGKTWESGTVIAPHD</sequence>
<keyword evidence="7" id="KW-1133">Transmembrane helix</keyword>
<keyword evidence="3" id="KW-0294">Fucose metabolism</keyword>
<keyword evidence="2" id="KW-0808">Transferase</keyword>
<feature type="region of interest" description="Disordered" evidence="6">
    <location>
        <begin position="1"/>
        <end position="37"/>
    </location>
</feature>
<proteinExistence type="inferred from homology"/>
<gene>
    <name evidence="8" type="ORF">Rsub_11332</name>
</gene>
<dbReference type="STRING" id="307507.A0A2V0PD89"/>
<evidence type="ECO:0000256" key="1">
    <source>
        <dbReference type="ARBA" id="ARBA00007737"/>
    </source>
</evidence>
<evidence type="ECO:0000256" key="2">
    <source>
        <dbReference type="ARBA" id="ARBA00022679"/>
    </source>
</evidence>
<dbReference type="GO" id="GO:0016740">
    <property type="term" value="F:transferase activity"/>
    <property type="evidence" value="ECO:0007669"/>
    <property type="project" value="UniProtKB-KW"/>
</dbReference>
<comment type="caution">
    <text evidence="8">The sequence shown here is derived from an EMBL/GenBank/DDBJ whole genome shotgun (WGS) entry which is preliminary data.</text>
</comment>
<evidence type="ECO:0000313" key="8">
    <source>
        <dbReference type="EMBL" id="GBF97806.1"/>
    </source>
</evidence>
<dbReference type="GO" id="GO:0006004">
    <property type="term" value="P:fucose metabolic process"/>
    <property type="evidence" value="ECO:0007669"/>
    <property type="project" value="UniProtKB-KW"/>
</dbReference>
<accession>A0A2V0PD89</accession>
<reference evidence="8 9" key="1">
    <citation type="journal article" date="2018" name="Sci. Rep.">
        <title>Raphidocelis subcapitata (=Pseudokirchneriella subcapitata) provides an insight into genome evolution and environmental adaptations in the Sphaeropleales.</title>
        <authorList>
            <person name="Suzuki S."/>
            <person name="Yamaguchi H."/>
            <person name="Nakajima N."/>
            <person name="Kawachi M."/>
        </authorList>
    </citation>
    <scope>NUCLEOTIDE SEQUENCE [LARGE SCALE GENOMIC DNA]</scope>
    <source>
        <strain evidence="8 9">NIES-35</strain>
    </source>
</reference>
<dbReference type="Pfam" id="PF10250">
    <property type="entry name" value="O-FucT"/>
    <property type="match status" value="1"/>
</dbReference>
<organism evidence="8 9">
    <name type="scientific">Raphidocelis subcapitata</name>
    <dbReference type="NCBI Taxonomy" id="307507"/>
    <lineage>
        <taxon>Eukaryota</taxon>
        <taxon>Viridiplantae</taxon>
        <taxon>Chlorophyta</taxon>
        <taxon>core chlorophytes</taxon>
        <taxon>Chlorophyceae</taxon>
        <taxon>CS clade</taxon>
        <taxon>Sphaeropleales</taxon>
        <taxon>Selenastraceae</taxon>
        <taxon>Raphidocelis</taxon>
    </lineage>
</organism>
<keyword evidence="7" id="KW-0812">Transmembrane</keyword>
<evidence type="ECO:0000256" key="7">
    <source>
        <dbReference type="SAM" id="Phobius"/>
    </source>
</evidence>
<dbReference type="Proteomes" id="UP000247498">
    <property type="component" value="Unassembled WGS sequence"/>
</dbReference>
<evidence type="ECO:0000256" key="6">
    <source>
        <dbReference type="SAM" id="MobiDB-lite"/>
    </source>
</evidence>
<comment type="similarity">
    <text evidence="1">Belongs to the glycosyltransferase GT106 family.</text>
</comment>